<comment type="caution">
    <text evidence="1">The sequence shown here is derived from an EMBL/GenBank/DDBJ whole genome shotgun (WGS) entry which is preliminary data.</text>
</comment>
<dbReference type="RefSeq" id="WP_168053373.1">
    <property type="nucleotide sequence ID" value="NZ_JAATJR010000007.1"/>
</dbReference>
<keyword evidence="2" id="KW-1185">Reference proteome</keyword>
<name>A0ABX1F612_9PROT</name>
<organism evidence="1 2">
    <name type="scientific">Falsiroseomonas frigidaquae</name>
    <dbReference type="NCBI Taxonomy" id="487318"/>
    <lineage>
        <taxon>Bacteria</taxon>
        <taxon>Pseudomonadati</taxon>
        <taxon>Pseudomonadota</taxon>
        <taxon>Alphaproteobacteria</taxon>
        <taxon>Acetobacterales</taxon>
        <taxon>Roseomonadaceae</taxon>
        <taxon>Falsiroseomonas</taxon>
    </lineage>
</organism>
<gene>
    <name evidence="1" type="ORF">HB662_23200</name>
</gene>
<proteinExistence type="predicted"/>
<accession>A0ABX1F612</accession>
<protein>
    <submittedName>
        <fullName evidence="1">Uncharacterized protein</fullName>
    </submittedName>
</protein>
<dbReference type="Proteomes" id="UP000765160">
    <property type="component" value="Unassembled WGS sequence"/>
</dbReference>
<sequence length="244" mass="25847">MLDLSPDRRAAALIEAGLHQAEAARMRTLAAPFLDRLDPDARLFGEHLVEELARLSAQVEALSQLRQADALSRAERMRIDPLPFIPAARRDAASGPEAATEGGPVAFDVASEDFIGFGWFPAEMTDAGALRWSGAARCATTQLPALGGGALRITLALRAPFGAAIDLAEHDIFLDGLKLDLSVLSQDGPVSTCQADAVLPELPAGSRISLLLHGARFTDPATGPLRDSRTLGLGLGWLRIERAG</sequence>
<reference evidence="1 2" key="1">
    <citation type="submission" date="2020-03" db="EMBL/GenBank/DDBJ databases">
        <title>Roseomonas selenitidurans sp. nov. isolated from soil.</title>
        <authorList>
            <person name="Liu H."/>
        </authorList>
    </citation>
    <scope>NUCLEOTIDE SEQUENCE [LARGE SCALE GENOMIC DNA]</scope>
    <source>
        <strain evidence="1 2">JCM 15073</strain>
    </source>
</reference>
<evidence type="ECO:0000313" key="1">
    <source>
        <dbReference type="EMBL" id="NKE47704.1"/>
    </source>
</evidence>
<evidence type="ECO:0000313" key="2">
    <source>
        <dbReference type="Proteomes" id="UP000765160"/>
    </source>
</evidence>
<dbReference type="EMBL" id="JAAVTX010000007">
    <property type="protein sequence ID" value="NKE47704.1"/>
    <property type="molecule type" value="Genomic_DNA"/>
</dbReference>